<dbReference type="InterPro" id="IPR036388">
    <property type="entry name" value="WH-like_DNA-bd_sf"/>
</dbReference>
<proteinExistence type="predicted"/>
<dbReference type="PANTHER" id="PTHR30432">
    <property type="entry name" value="TRANSCRIPTIONAL REGULATOR MODE"/>
    <property type="match status" value="1"/>
</dbReference>
<evidence type="ECO:0000313" key="2">
    <source>
        <dbReference type="EMBL" id="SVD34603.1"/>
    </source>
</evidence>
<dbReference type="Pfam" id="PF00126">
    <property type="entry name" value="HTH_1"/>
    <property type="match status" value="1"/>
</dbReference>
<dbReference type="InterPro" id="IPR051815">
    <property type="entry name" value="Molybdate_resp_trans_reg"/>
</dbReference>
<organism evidence="2">
    <name type="scientific">marine metagenome</name>
    <dbReference type="NCBI Taxonomy" id="408172"/>
    <lineage>
        <taxon>unclassified sequences</taxon>
        <taxon>metagenomes</taxon>
        <taxon>ecological metagenomes</taxon>
    </lineage>
</organism>
<protein>
    <recommendedName>
        <fullName evidence="1">HTH lysR-type domain-containing protein</fullName>
    </recommendedName>
</protein>
<accession>A0A382UJZ5</accession>
<dbReference type="SUPFAM" id="SSF46785">
    <property type="entry name" value="Winged helix' DNA-binding domain"/>
    <property type="match status" value="1"/>
</dbReference>
<name>A0A382UJZ5_9ZZZZ</name>
<sequence length="137" mass="14727">MVLNNTLSQVGSLDNKMANVRKLRLRLLFGPEIAIGPGKVALLQAVRETGSISAAARRMNMSYRRAWLLVDTMNRCFRKPLVEASPGGKGGGGAKVTEFGITVLAKYQTIEKTAAAAVSTHIKSFAQLMGDPPPDEN</sequence>
<feature type="domain" description="HTH lysR-type" evidence="1">
    <location>
        <begin position="41"/>
        <end position="100"/>
    </location>
</feature>
<dbReference type="GO" id="GO:0003700">
    <property type="term" value="F:DNA-binding transcription factor activity"/>
    <property type="evidence" value="ECO:0007669"/>
    <property type="project" value="InterPro"/>
</dbReference>
<gene>
    <name evidence="2" type="ORF">METZ01_LOCUS387457</name>
</gene>
<evidence type="ECO:0000259" key="1">
    <source>
        <dbReference type="Pfam" id="PF00126"/>
    </source>
</evidence>
<dbReference type="AlphaFoldDB" id="A0A382UJZ5"/>
<reference evidence="2" key="1">
    <citation type="submission" date="2018-05" db="EMBL/GenBank/DDBJ databases">
        <authorList>
            <person name="Lanie J.A."/>
            <person name="Ng W.-L."/>
            <person name="Kazmierczak K.M."/>
            <person name="Andrzejewski T.M."/>
            <person name="Davidsen T.M."/>
            <person name="Wayne K.J."/>
            <person name="Tettelin H."/>
            <person name="Glass J.I."/>
            <person name="Rusch D."/>
            <person name="Podicherti R."/>
            <person name="Tsui H.-C.T."/>
            <person name="Winkler M.E."/>
        </authorList>
    </citation>
    <scope>NUCLEOTIDE SEQUENCE</scope>
</reference>
<dbReference type="EMBL" id="UINC01144841">
    <property type="protein sequence ID" value="SVD34603.1"/>
    <property type="molecule type" value="Genomic_DNA"/>
</dbReference>
<dbReference type="InterPro" id="IPR036390">
    <property type="entry name" value="WH_DNA-bd_sf"/>
</dbReference>
<dbReference type="InterPro" id="IPR000847">
    <property type="entry name" value="LysR_HTH_N"/>
</dbReference>
<dbReference type="PANTHER" id="PTHR30432:SF1">
    <property type="entry name" value="DNA-BINDING TRANSCRIPTIONAL DUAL REGULATOR MODE"/>
    <property type="match status" value="1"/>
</dbReference>
<dbReference type="Gene3D" id="1.10.10.10">
    <property type="entry name" value="Winged helix-like DNA-binding domain superfamily/Winged helix DNA-binding domain"/>
    <property type="match status" value="1"/>
</dbReference>